<evidence type="ECO:0000256" key="1">
    <source>
        <dbReference type="ARBA" id="ARBA00022475"/>
    </source>
</evidence>
<reference evidence="8" key="1">
    <citation type="submission" date="2020-09" db="EMBL/GenBank/DDBJ databases">
        <title>A novel bacterium of genus Paenibacillus, isolated from South China Sea.</title>
        <authorList>
            <person name="Huang H."/>
            <person name="Mo K."/>
            <person name="Hu Y."/>
        </authorList>
    </citation>
    <scope>NUCLEOTIDE SEQUENCE</scope>
    <source>
        <strain evidence="8">IB182363</strain>
    </source>
</reference>
<evidence type="ECO:0000256" key="5">
    <source>
        <dbReference type="ARBA" id="ARBA00023288"/>
    </source>
</evidence>
<dbReference type="InterPro" id="IPR050490">
    <property type="entry name" value="Bact_solute-bd_prot1"/>
</dbReference>
<organism evidence="8 9">
    <name type="scientific">Paenibacillus oceani</name>
    <dbReference type="NCBI Taxonomy" id="2772510"/>
    <lineage>
        <taxon>Bacteria</taxon>
        <taxon>Bacillati</taxon>
        <taxon>Bacillota</taxon>
        <taxon>Bacilli</taxon>
        <taxon>Bacillales</taxon>
        <taxon>Paenibacillaceae</taxon>
        <taxon>Paenibacillus</taxon>
    </lineage>
</organism>
<dbReference type="Proteomes" id="UP000639396">
    <property type="component" value="Unassembled WGS sequence"/>
</dbReference>
<dbReference type="EMBL" id="JACXJA010000073">
    <property type="protein sequence ID" value="MBD2866835.1"/>
    <property type="molecule type" value="Genomic_DNA"/>
</dbReference>
<keyword evidence="1" id="KW-1003">Cell membrane</keyword>
<dbReference type="PANTHER" id="PTHR43649:SF33">
    <property type="entry name" value="POLYGALACTURONAN_RHAMNOGALACTURONAN-BINDING PROTEIN YTCQ"/>
    <property type="match status" value="1"/>
</dbReference>
<dbReference type="InterPro" id="IPR006059">
    <property type="entry name" value="SBP"/>
</dbReference>
<evidence type="ECO:0000256" key="7">
    <source>
        <dbReference type="SAM" id="SignalP"/>
    </source>
</evidence>
<evidence type="ECO:0000256" key="6">
    <source>
        <dbReference type="SAM" id="MobiDB-lite"/>
    </source>
</evidence>
<evidence type="ECO:0000313" key="8">
    <source>
        <dbReference type="EMBL" id="MBD2866835.1"/>
    </source>
</evidence>
<evidence type="ECO:0000256" key="2">
    <source>
        <dbReference type="ARBA" id="ARBA00022729"/>
    </source>
</evidence>
<evidence type="ECO:0000256" key="3">
    <source>
        <dbReference type="ARBA" id="ARBA00023136"/>
    </source>
</evidence>
<gene>
    <name evidence="8" type="ORF">IDH45_33190</name>
</gene>
<dbReference type="SUPFAM" id="SSF53850">
    <property type="entry name" value="Periplasmic binding protein-like II"/>
    <property type="match status" value="1"/>
</dbReference>
<keyword evidence="2 7" id="KW-0732">Signal</keyword>
<accession>A0A927CFY6</accession>
<comment type="caution">
    <text evidence="8">The sequence shown here is derived from an EMBL/GenBank/DDBJ whole genome shotgun (WGS) entry which is preliminary data.</text>
</comment>
<name>A0A927CFY6_9BACL</name>
<feature type="signal peptide" evidence="7">
    <location>
        <begin position="1"/>
        <end position="26"/>
    </location>
</feature>
<feature type="region of interest" description="Disordered" evidence="6">
    <location>
        <begin position="27"/>
        <end position="51"/>
    </location>
</feature>
<protein>
    <submittedName>
        <fullName evidence="8">Extracellular solute-binding protein</fullName>
    </submittedName>
</protein>
<dbReference type="PANTHER" id="PTHR43649">
    <property type="entry name" value="ARABINOSE-BINDING PROTEIN-RELATED"/>
    <property type="match status" value="1"/>
</dbReference>
<feature type="chain" id="PRO_5039247722" evidence="7">
    <location>
        <begin position="27"/>
        <end position="437"/>
    </location>
</feature>
<sequence>MSKRSCMAMLLAGALALGGCGTNAPGAGDGSAAGGTEEKKPAEKPAEKPPEPVTLKFHQLGVYFTPEDFKLLLADPVKKKYPHITLEMMNFPGNLDKLLATGETVDFLVTYNGQLAPHKDLDVLEDITPLAKKHNFDLSRFDPGAIDALKTASDIGELYALPYAVNLNALYYNKEIFDKFGVAYPKDGMTWEEAVDLGKKLTRLDGNVQYRGIEVDNLNRLLFPLSLNIIDAKTDKVMVGTEPYKAAFEVGKQMFSIPGNEYKTDLNNRFMKDRNVAMAGTVNLFLSLKQLPDFNWDVAQFPSYKERPNTYGMYDLHLLIPMKMSKNKDDQMRVLEVMFSDEVQTMMTRKTARISTLKDPKYVKEYAKDIPELKGKRIESIFKSKPAPAQAFSKHFSKASAPLTAEYVEFVNGKIDINTALRNAEEKITQIIKAQTK</sequence>
<keyword evidence="3" id="KW-0472">Membrane</keyword>
<dbReference type="RefSeq" id="WP_190932450.1">
    <property type="nucleotide sequence ID" value="NZ_JACXJA010000073.1"/>
</dbReference>
<dbReference type="Gene3D" id="3.40.190.10">
    <property type="entry name" value="Periplasmic binding protein-like II"/>
    <property type="match status" value="1"/>
</dbReference>
<keyword evidence="9" id="KW-1185">Reference proteome</keyword>
<evidence type="ECO:0000256" key="4">
    <source>
        <dbReference type="ARBA" id="ARBA00023139"/>
    </source>
</evidence>
<feature type="compositionally biased region" description="Basic and acidic residues" evidence="6">
    <location>
        <begin position="36"/>
        <end position="50"/>
    </location>
</feature>
<dbReference type="Pfam" id="PF13416">
    <property type="entry name" value="SBP_bac_8"/>
    <property type="match status" value="1"/>
</dbReference>
<evidence type="ECO:0000313" key="9">
    <source>
        <dbReference type="Proteomes" id="UP000639396"/>
    </source>
</evidence>
<dbReference type="AlphaFoldDB" id="A0A927CFY6"/>
<keyword evidence="5" id="KW-0449">Lipoprotein</keyword>
<proteinExistence type="predicted"/>
<dbReference type="PROSITE" id="PS51257">
    <property type="entry name" value="PROKAR_LIPOPROTEIN"/>
    <property type="match status" value="1"/>
</dbReference>
<keyword evidence="4" id="KW-0564">Palmitate</keyword>